<reference evidence="1" key="1">
    <citation type="submission" date="2020-04" db="EMBL/GenBank/DDBJ databases">
        <authorList>
            <person name="Chiriac C."/>
            <person name="Salcher M."/>
            <person name="Ghai R."/>
            <person name="Kavagutti S V."/>
        </authorList>
    </citation>
    <scope>NUCLEOTIDE SEQUENCE</scope>
</reference>
<organism evidence="1">
    <name type="scientific">uncultured Caudovirales phage</name>
    <dbReference type="NCBI Taxonomy" id="2100421"/>
    <lineage>
        <taxon>Viruses</taxon>
        <taxon>Duplodnaviria</taxon>
        <taxon>Heunggongvirae</taxon>
        <taxon>Uroviricota</taxon>
        <taxon>Caudoviricetes</taxon>
        <taxon>Peduoviridae</taxon>
        <taxon>Maltschvirus</taxon>
        <taxon>Maltschvirus maltsch</taxon>
    </lineage>
</organism>
<proteinExistence type="predicted"/>
<protein>
    <submittedName>
        <fullName evidence="1">Uncharacterized protein</fullName>
    </submittedName>
</protein>
<name>A0A6J5M3C4_9CAUD</name>
<dbReference type="EMBL" id="LR796380">
    <property type="protein sequence ID" value="CAB4140722.1"/>
    <property type="molecule type" value="Genomic_DNA"/>
</dbReference>
<accession>A0A6J5M3C4</accession>
<evidence type="ECO:0000313" key="1">
    <source>
        <dbReference type="EMBL" id="CAB4140722.1"/>
    </source>
</evidence>
<sequence>MINYEQLVEELAAQFYINKDRVTVGWNAPDPAADPAQIKDYPDPDRQWYDYRDEWLALNEQEKQVWIDKATTWLRDWQLQYPNLYPLLFEHGKAVYSAV</sequence>
<gene>
    <name evidence="1" type="ORF">UFOVP395_59</name>
</gene>